<protein>
    <submittedName>
        <fullName evidence="1">Uncharacterized protein</fullName>
    </submittedName>
</protein>
<gene>
    <name evidence="1" type="ORF">QJS10_CPB17g01031</name>
</gene>
<sequence length="81" mass="8851">MTNGILKTLEERTTMTSEPITMSARLKALEEPTDGEAFTRVNPWLPDEEGHKVGGDLEEGHCSGAIRSSVQLDRPIPSAED</sequence>
<proteinExistence type="predicted"/>
<organism evidence="1 2">
    <name type="scientific">Acorus calamus</name>
    <name type="common">Sweet flag</name>
    <dbReference type="NCBI Taxonomy" id="4465"/>
    <lineage>
        <taxon>Eukaryota</taxon>
        <taxon>Viridiplantae</taxon>
        <taxon>Streptophyta</taxon>
        <taxon>Embryophyta</taxon>
        <taxon>Tracheophyta</taxon>
        <taxon>Spermatophyta</taxon>
        <taxon>Magnoliopsida</taxon>
        <taxon>Liliopsida</taxon>
        <taxon>Acoraceae</taxon>
        <taxon>Acorus</taxon>
    </lineage>
</organism>
<evidence type="ECO:0000313" key="1">
    <source>
        <dbReference type="EMBL" id="KAK1293718.1"/>
    </source>
</evidence>
<keyword evidence="2" id="KW-1185">Reference proteome</keyword>
<dbReference type="Proteomes" id="UP001180020">
    <property type="component" value="Unassembled WGS sequence"/>
</dbReference>
<dbReference type="EMBL" id="JAUJYO010000017">
    <property type="protein sequence ID" value="KAK1293718.1"/>
    <property type="molecule type" value="Genomic_DNA"/>
</dbReference>
<evidence type="ECO:0000313" key="2">
    <source>
        <dbReference type="Proteomes" id="UP001180020"/>
    </source>
</evidence>
<comment type="caution">
    <text evidence="1">The sequence shown here is derived from an EMBL/GenBank/DDBJ whole genome shotgun (WGS) entry which is preliminary data.</text>
</comment>
<reference evidence="1" key="2">
    <citation type="submission" date="2023-06" db="EMBL/GenBank/DDBJ databases">
        <authorList>
            <person name="Ma L."/>
            <person name="Liu K.-W."/>
            <person name="Li Z."/>
            <person name="Hsiao Y.-Y."/>
            <person name="Qi Y."/>
            <person name="Fu T."/>
            <person name="Tang G."/>
            <person name="Zhang D."/>
            <person name="Sun W.-H."/>
            <person name="Liu D.-K."/>
            <person name="Li Y."/>
            <person name="Chen G.-Z."/>
            <person name="Liu X.-D."/>
            <person name="Liao X.-Y."/>
            <person name="Jiang Y.-T."/>
            <person name="Yu X."/>
            <person name="Hao Y."/>
            <person name="Huang J."/>
            <person name="Zhao X.-W."/>
            <person name="Ke S."/>
            <person name="Chen Y.-Y."/>
            <person name="Wu W.-L."/>
            <person name="Hsu J.-L."/>
            <person name="Lin Y.-F."/>
            <person name="Huang M.-D."/>
            <person name="Li C.-Y."/>
            <person name="Huang L."/>
            <person name="Wang Z.-W."/>
            <person name="Zhao X."/>
            <person name="Zhong W.-Y."/>
            <person name="Peng D.-H."/>
            <person name="Ahmad S."/>
            <person name="Lan S."/>
            <person name="Zhang J.-S."/>
            <person name="Tsai W.-C."/>
            <person name="Van De Peer Y."/>
            <person name="Liu Z.-J."/>
        </authorList>
    </citation>
    <scope>NUCLEOTIDE SEQUENCE</scope>
    <source>
        <strain evidence="1">CP</strain>
        <tissue evidence="1">Leaves</tissue>
    </source>
</reference>
<dbReference type="AlphaFoldDB" id="A0AAV9CZE1"/>
<accession>A0AAV9CZE1</accession>
<name>A0AAV9CZE1_ACOCL</name>
<reference evidence="1" key="1">
    <citation type="journal article" date="2023" name="Nat. Commun.">
        <title>Diploid and tetraploid genomes of Acorus and the evolution of monocots.</title>
        <authorList>
            <person name="Ma L."/>
            <person name="Liu K.W."/>
            <person name="Li Z."/>
            <person name="Hsiao Y.Y."/>
            <person name="Qi Y."/>
            <person name="Fu T."/>
            <person name="Tang G.D."/>
            <person name="Zhang D."/>
            <person name="Sun W.H."/>
            <person name="Liu D.K."/>
            <person name="Li Y."/>
            <person name="Chen G.Z."/>
            <person name="Liu X.D."/>
            <person name="Liao X.Y."/>
            <person name="Jiang Y.T."/>
            <person name="Yu X."/>
            <person name="Hao Y."/>
            <person name="Huang J."/>
            <person name="Zhao X.W."/>
            <person name="Ke S."/>
            <person name="Chen Y.Y."/>
            <person name="Wu W.L."/>
            <person name="Hsu J.L."/>
            <person name="Lin Y.F."/>
            <person name="Huang M.D."/>
            <person name="Li C.Y."/>
            <person name="Huang L."/>
            <person name="Wang Z.W."/>
            <person name="Zhao X."/>
            <person name="Zhong W.Y."/>
            <person name="Peng D.H."/>
            <person name="Ahmad S."/>
            <person name="Lan S."/>
            <person name="Zhang J.S."/>
            <person name="Tsai W.C."/>
            <person name="Van de Peer Y."/>
            <person name="Liu Z.J."/>
        </authorList>
    </citation>
    <scope>NUCLEOTIDE SEQUENCE</scope>
    <source>
        <strain evidence="1">CP</strain>
    </source>
</reference>